<evidence type="ECO:0000256" key="1">
    <source>
        <dbReference type="SAM" id="MobiDB-lite"/>
    </source>
</evidence>
<evidence type="ECO:0000313" key="3">
    <source>
        <dbReference type="Proteomes" id="UP000799770"/>
    </source>
</evidence>
<evidence type="ECO:0000313" key="2">
    <source>
        <dbReference type="EMBL" id="KAF2106481.1"/>
    </source>
</evidence>
<dbReference type="Proteomes" id="UP000799770">
    <property type="component" value="Unassembled WGS sequence"/>
</dbReference>
<dbReference type="EMBL" id="ML977362">
    <property type="protein sequence ID" value="KAF2106481.1"/>
    <property type="molecule type" value="Genomic_DNA"/>
</dbReference>
<proteinExistence type="predicted"/>
<accession>A0A6A5YJU7</accession>
<protein>
    <submittedName>
        <fullName evidence="2">Uncharacterized protein</fullName>
    </submittedName>
</protein>
<dbReference type="AlphaFoldDB" id="A0A6A5YJU7"/>
<feature type="region of interest" description="Disordered" evidence="1">
    <location>
        <begin position="14"/>
        <end position="33"/>
    </location>
</feature>
<name>A0A6A5YJU7_9PLEO</name>
<sequence>MSHEEDLIGLTLDSDASSSSSLSRNQSNPFTDDARFDSSASLLQQRSKGADRASNNICISFPKGVFAEIEAFYHDPQRTQGRLHTLTLVLRSRTPGVDIFFPISCAARTVAFSKVEPDAGIDAITNFISLKEWTYQLILFRDNKSNSVAWKDLCNSVTAHGILKCDLSHESSGAKFECALASWDFLEAHRFIKSREKWRAEEASREWKPKKGRTWLKNQLRGAPAKSDELSVAEGWSYGILP</sequence>
<feature type="compositionally biased region" description="Low complexity" evidence="1">
    <location>
        <begin position="14"/>
        <end position="23"/>
    </location>
</feature>
<organism evidence="2 3">
    <name type="scientific">Lophiotrema nucula</name>
    <dbReference type="NCBI Taxonomy" id="690887"/>
    <lineage>
        <taxon>Eukaryota</taxon>
        <taxon>Fungi</taxon>
        <taxon>Dikarya</taxon>
        <taxon>Ascomycota</taxon>
        <taxon>Pezizomycotina</taxon>
        <taxon>Dothideomycetes</taxon>
        <taxon>Pleosporomycetidae</taxon>
        <taxon>Pleosporales</taxon>
        <taxon>Lophiotremataceae</taxon>
        <taxon>Lophiotrema</taxon>
    </lineage>
</organism>
<reference evidence="2" key="1">
    <citation type="journal article" date="2020" name="Stud. Mycol.">
        <title>101 Dothideomycetes genomes: a test case for predicting lifestyles and emergence of pathogens.</title>
        <authorList>
            <person name="Haridas S."/>
            <person name="Albert R."/>
            <person name="Binder M."/>
            <person name="Bloem J."/>
            <person name="Labutti K."/>
            <person name="Salamov A."/>
            <person name="Andreopoulos B."/>
            <person name="Baker S."/>
            <person name="Barry K."/>
            <person name="Bills G."/>
            <person name="Bluhm B."/>
            <person name="Cannon C."/>
            <person name="Castanera R."/>
            <person name="Culley D."/>
            <person name="Daum C."/>
            <person name="Ezra D."/>
            <person name="Gonzalez J."/>
            <person name="Henrissat B."/>
            <person name="Kuo A."/>
            <person name="Liang C."/>
            <person name="Lipzen A."/>
            <person name="Lutzoni F."/>
            <person name="Magnuson J."/>
            <person name="Mondo S."/>
            <person name="Nolan M."/>
            <person name="Ohm R."/>
            <person name="Pangilinan J."/>
            <person name="Park H.-J."/>
            <person name="Ramirez L."/>
            <person name="Alfaro M."/>
            <person name="Sun H."/>
            <person name="Tritt A."/>
            <person name="Yoshinaga Y."/>
            <person name="Zwiers L.-H."/>
            <person name="Turgeon B."/>
            <person name="Goodwin S."/>
            <person name="Spatafora J."/>
            <person name="Crous P."/>
            <person name="Grigoriev I."/>
        </authorList>
    </citation>
    <scope>NUCLEOTIDE SEQUENCE</scope>
    <source>
        <strain evidence="2">CBS 627.86</strain>
    </source>
</reference>
<keyword evidence="3" id="KW-1185">Reference proteome</keyword>
<gene>
    <name evidence="2" type="ORF">BDV96DRAFT_654682</name>
</gene>